<protein>
    <submittedName>
        <fullName evidence="1">Uncharacterized protein</fullName>
    </submittedName>
</protein>
<dbReference type="Proteomes" id="UP000314294">
    <property type="component" value="Unassembled WGS sequence"/>
</dbReference>
<dbReference type="OrthoDB" id="7307600at2759"/>
<evidence type="ECO:0000313" key="2">
    <source>
        <dbReference type="Proteomes" id="UP000314294"/>
    </source>
</evidence>
<proteinExistence type="predicted"/>
<dbReference type="AlphaFoldDB" id="A0A4Z2H052"/>
<accession>A0A4Z2H052</accession>
<organism evidence="1 2">
    <name type="scientific">Liparis tanakae</name>
    <name type="common">Tanaka's snailfish</name>
    <dbReference type="NCBI Taxonomy" id="230148"/>
    <lineage>
        <taxon>Eukaryota</taxon>
        <taxon>Metazoa</taxon>
        <taxon>Chordata</taxon>
        <taxon>Craniata</taxon>
        <taxon>Vertebrata</taxon>
        <taxon>Euteleostomi</taxon>
        <taxon>Actinopterygii</taxon>
        <taxon>Neopterygii</taxon>
        <taxon>Teleostei</taxon>
        <taxon>Neoteleostei</taxon>
        <taxon>Acanthomorphata</taxon>
        <taxon>Eupercaria</taxon>
        <taxon>Perciformes</taxon>
        <taxon>Cottioidei</taxon>
        <taxon>Cottales</taxon>
        <taxon>Liparidae</taxon>
        <taxon>Liparis</taxon>
    </lineage>
</organism>
<gene>
    <name evidence="1" type="ORF">EYF80_031060</name>
</gene>
<reference evidence="1 2" key="1">
    <citation type="submission" date="2019-03" db="EMBL/GenBank/DDBJ databases">
        <title>First draft genome of Liparis tanakae, snailfish: a comprehensive survey of snailfish specific genes.</title>
        <authorList>
            <person name="Kim W."/>
            <person name="Song I."/>
            <person name="Jeong J.-H."/>
            <person name="Kim D."/>
            <person name="Kim S."/>
            <person name="Ryu S."/>
            <person name="Song J.Y."/>
            <person name="Lee S.K."/>
        </authorList>
    </citation>
    <scope>NUCLEOTIDE SEQUENCE [LARGE SCALE GENOMIC DNA]</scope>
    <source>
        <tissue evidence="1">Muscle</tissue>
    </source>
</reference>
<name>A0A4Z2H052_9TELE</name>
<evidence type="ECO:0000313" key="1">
    <source>
        <dbReference type="EMBL" id="TNN58735.1"/>
    </source>
</evidence>
<dbReference type="EMBL" id="SRLO01000372">
    <property type="protein sequence ID" value="TNN58735.1"/>
    <property type="molecule type" value="Genomic_DNA"/>
</dbReference>
<keyword evidence="2" id="KW-1185">Reference proteome</keyword>
<comment type="caution">
    <text evidence="1">The sequence shown here is derived from an EMBL/GenBank/DDBJ whole genome shotgun (WGS) entry which is preliminary data.</text>
</comment>
<sequence>MVKQIYLDSLARGQDGRFQDNQRHFGGFPIVREAFHFHHVELILGLGSQTHLEKQHSGRQFELNDHHIEAYTSTTALARVARSADARYFWRWNRFSSSQICTRLKDVRGFFLLGGVRFWYGWPMRRVTENGDSAAERESVEFDCFRKRWSHGSPMR</sequence>